<dbReference type="AlphaFoldDB" id="A0AA36I5N5"/>
<comment type="caution">
    <text evidence="1">The sequence shown here is derived from an EMBL/GenBank/DDBJ whole genome shotgun (WGS) entry which is preliminary data.</text>
</comment>
<reference evidence="1" key="1">
    <citation type="submission" date="2023-08" db="EMBL/GenBank/DDBJ databases">
        <authorList>
            <person name="Chen Y."/>
            <person name="Shah S."/>
            <person name="Dougan E. K."/>
            <person name="Thang M."/>
            <person name="Chan C."/>
        </authorList>
    </citation>
    <scope>NUCLEOTIDE SEQUENCE</scope>
</reference>
<dbReference type="Proteomes" id="UP001178507">
    <property type="component" value="Unassembled WGS sequence"/>
</dbReference>
<proteinExistence type="predicted"/>
<sequence length="104" mass="12192">MTEIERNTGTFFRIGGDIRNLYRSYNLENGYMVLQHIVINIEQMLGVEDKFDRQHAGFSMAINQYTYAATQAVPEPLRTRLFRYSCQERLQPWPLDRLDTATNA</sequence>
<name>A0AA36I5N5_9DINO</name>
<gene>
    <name evidence="1" type="ORF">EVOR1521_LOCUS8947</name>
</gene>
<organism evidence="1 2">
    <name type="scientific">Effrenium voratum</name>
    <dbReference type="NCBI Taxonomy" id="2562239"/>
    <lineage>
        <taxon>Eukaryota</taxon>
        <taxon>Sar</taxon>
        <taxon>Alveolata</taxon>
        <taxon>Dinophyceae</taxon>
        <taxon>Suessiales</taxon>
        <taxon>Symbiodiniaceae</taxon>
        <taxon>Effrenium</taxon>
    </lineage>
</organism>
<evidence type="ECO:0000313" key="2">
    <source>
        <dbReference type="Proteomes" id="UP001178507"/>
    </source>
</evidence>
<accession>A0AA36I5N5</accession>
<keyword evidence="2" id="KW-1185">Reference proteome</keyword>
<evidence type="ECO:0000313" key="1">
    <source>
        <dbReference type="EMBL" id="CAJ1381172.1"/>
    </source>
</evidence>
<dbReference type="EMBL" id="CAUJNA010000785">
    <property type="protein sequence ID" value="CAJ1381172.1"/>
    <property type="molecule type" value="Genomic_DNA"/>
</dbReference>
<protein>
    <submittedName>
        <fullName evidence="1">Uncharacterized protein</fullName>
    </submittedName>
</protein>